<accession>A0AAV3WBB6</accession>
<organism evidence="1 2">
    <name type="scientific">Acinetobacter johnsonii</name>
    <dbReference type="NCBI Taxonomy" id="40214"/>
    <lineage>
        <taxon>Bacteria</taxon>
        <taxon>Pseudomonadati</taxon>
        <taxon>Pseudomonadota</taxon>
        <taxon>Gammaproteobacteria</taxon>
        <taxon>Moraxellales</taxon>
        <taxon>Moraxellaceae</taxon>
        <taxon>Acinetobacter</taxon>
    </lineage>
</organism>
<comment type="caution">
    <text evidence="1">The sequence shown here is derived from an EMBL/GenBank/DDBJ whole genome shotgun (WGS) entry which is preliminary data.</text>
</comment>
<evidence type="ECO:0000313" key="2">
    <source>
        <dbReference type="Proteomes" id="UP000321274"/>
    </source>
</evidence>
<reference evidence="1 2" key="1">
    <citation type="submission" date="2019-07" db="EMBL/GenBank/DDBJ databases">
        <title>Whole genome shotgun sequence of Acinetobacter johnsonii NBRC 102197.</title>
        <authorList>
            <person name="Hosoyama A."/>
            <person name="Uohara A."/>
            <person name="Ohji S."/>
            <person name="Ichikawa N."/>
        </authorList>
    </citation>
    <scope>NUCLEOTIDE SEQUENCE [LARGE SCALE GENOMIC DNA]</scope>
    <source>
        <strain evidence="1 2">NBRC 102197</strain>
    </source>
</reference>
<dbReference type="AlphaFoldDB" id="A0AAV3WBB6"/>
<sequence>MLHFDAHVLLHHRGEGGQISYDSRIAHVGEILKSLKMHNIKIDRATPLTVCIYAL</sequence>
<protein>
    <submittedName>
        <fullName evidence="1">Uncharacterized protein</fullName>
    </submittedName>
</protein>
<dbReference type="EMBL" id="BJUJ01000006">
    <property type="protein sequence ID" value="GEK43177.1"/>
    <property type="molecule type" value="Genomic_DNA"/>
</dbReference>
<gene>
    <name evidence="1" type="ORF">AJO04nite_04350</name>
</gene>
<proteinExistence type="predicted"/>
<dbReference type="Proteomes" id="UP000321274">
    <property type="component" value="Unassembled WGS sequence"/>
</dbReference>
<name>A0AAV3WBB6_ACIJO</name>
<evidence type="ECO:0000313" key="1">
    <source>
        <dbReference type="EMBL" id="GEK43177.1"/>
    </source>
</evidence>